<dbReference type="RefSeq" id="WP_135649577.1">
    <property type="nucleotide sequence ID" value="NZ_RQGF01000027.1"/>
</dbReference>
<dbReference type="InterPro" id="IPR004027">
    <property type="entry name" value="SEC_C_motif"/>
</dbReference>
<dbReference type="AlphaFoldDB" id="A0A4R9K4T0"/>
<dbReference type="Gene3D" id="3.10.450.50">
    <property type="match status" value="1"/>
</dbReference>
<dbReference type="OrthoDB" id="1551481at2"/>
<comment type="caution">
    <text evidence="1">The sequence shown here is derived from an EMBL/GenBank/DDBJ whole genome shotgun (WGS) entry which is preliminary data.</text>
</comment>
<name>A0A4R9K4T0_9LEPT</name>
<dbReference type="Proteomes" id="UP000297762">
    <property type="component" value="Unassembled WGS sequence"/>
</dbReference>
<dbReference type="EMBL" id="RQGF01000027">
    <property type="protein sequence ID" value="TGL61173.1"/>
    <property type="molecule type" value="Genomic_DNA"/>
</dbReference>
<sequence>MNNFIKPPFVPDINFPPVKKLLSHMNFTGISYYVNSQPEPDANREDCFINVQNKINLVGGRRVIGWAIWILPKILIEAQFHAIWESPEGEKIDITPRKRYYEKILFFEDPYLTYDGYQRNNIRIPLYPFEPIDAIISVYDRLYEIMNKGERKFQHGKMSYTENELEELDQMHFFRLEMERIALSHIPAPNSPCNCGSGRKYKKCCGF</sequence>
<protein>
    <submittedName>
        <fullName evidence="1">Zinc chelation protein SecC</fullName>
    </submittedName>
</protein>
<proteinExistence type="predicted"/>
<keyword evidence="2" id="KW-1185">Reference proteome</keyword>
<organism evidence="1 2">
    <name type="scientific">Leptospira sarikeiensis</name>
    <dbReference type="NCBI Taxonomy" id="2484943"/>
    <lineage>
        <taxon>Bacteria</taxon>
        <taxon>Pseudomonadati</taxon>
        <taxon>Spirochaetota</taxon>
        <taxon>Spirochaetia</taxon>
        <taxon>Leptospirales</taxon>
        <taxon>Leptospiraceae</taxon>
        <taxon>Leptospira</taxon>
    </lineage>
</organism>
<accession>A0A4R9K4T0</accession>
<dbReference type="SUPFAM" id="SSF103642">
    <property type="entry name" value="Sec-C motif"/>
    <property type="match status" value="1"/>
</dbReference>
<dbReference type="Pfam" id="PF02810">
    <property type="entry name" value="SEC-C"/>
    <property type="match status" value="1"/>
</dbReference>
<evidence type="ECO:0000313" key="1">
    <source>
        <dbReference type="EMBL" id="TGL61173.1"/>
    </source>
</evidence>
<reference evidence="1" key="1">
    <citation type="journal article" date="2019" name="PLoS Negl. Trop. Dis.">
        <title>Revisiting the worldwide diversity of Leptospira species in the environment.</title>
        <authorList>
            <person name="Vincent A.T."/>
            <person name="Schiettekatte O."/>
            <person name="Bourhy P."/>
            <person name="Veyrier F.J."/>
            <person name="Picardeau M."/>
        </authorList>
    </citation>
    <scope>NUCLEOTIDE SEQUENCE [LARGE SCALE GENOMIC DNA]</scope>
    <source>
        <strain evidence="1">201702455</strain>
    </source>
</reference>
<evidence type="ECO:0000313" key="2">
    <source>
        <dbReference type="Proteomes" id="UP000297762"/>
    </source>
</evidence>
<gene>
    <name evidence="1" type="ORF">EHQ64_11190</name>
</gene>